<dbReference type="InterPro" id="IPR007197">
    <property type="entry name" value="rSAM"/>
</dbReference>
<evidence type="ECO:0000256" key="3">
    <source>
        <dbReference type="ARBA" id="ARBA00022691"/>
    </source>
</evidence>
<dbReference type="GO" id="GO:0006783">
    <property type="term" value="P:heme biosynthetic process"/>
    <property type="evidence" value="ECO:0007669"/>
    <property type="project" value="TreeGrafter"/>
</dbReference>
<proteinExistence type="predicted"/>
<dbReference type="STRING" id="694429.Pyrfu_1634"/>
<dbReference type="InterPro" id="IPR006638">
    <property type="entry name" value="Elp3/MiaA/NifB-like_rSAM"/>
</dbReference>
<comment type="cofactor">
    <cofactor evidence="1">
        <name>[4Fe-4S] cluster</name>
        <dbReference type="ChEBI" id="CHEBI:49883"/>
    </cofactor>
</comment>
<keyword evidence="6" id="KW-0411">Iron-sulfur</keyword>
<dbReference type="PANTHER" id="PTHR11228:SF7">
    <property type="entry name" value="PQQA PEPTIDE CYCLASE"/>
    <property type="match status" value="1"/>
</dbReference>
<dbReference type="SFLD" id="SFLDS00029">
    <property type="entry name" value="Radical_SAM"/>
    <property type="match status" value="1"/>
</dbReference>
<dbReference type="OrthoDB" id="5620at2157"/>
<dbReference type="HOGENOM" id="CLU_009273_4_1_2"/>
<evidence type="ECO:0000256" key="4">
    <source>
        <dbReference type="ARBA" id="ARBA00022723"/>
    </source>
</evidence>
<keyword evidence="5" id="KW-0408">Iron</keyword>
<keyword evidence="9" id="KW-1185">Reference proteome</keyword>
<dbReference type="SMART" id="SM00729">
    <property type="entry name" value="Elp3"/>
    <property type="match status" value="1"/>
</dbReference>
<dbReference type="AlphaFoldDB" id="G0ECC1"/>
<organism evidence="8 9">
    <name type="scientific">Pyrolobus fumarii (strain DSM 11204 / 1A)</name>
    <dbReference type="NCBI Taxonomy" id="694429"/>
    <lineage>
        <taxon>Archaea</taxon>
        <taxon>Thermoproteota</taxon>
        <taxon>Thermoprotei</taxon>
        <taxon>Desulfurococcales</taxon>
        <taxon>Pyrodictiaceae</taxon>
        <taxon>Pyrolobus</taxon>
    </lineage>
</organism>
<dbReference type="PANTHER" id="PTHR11228">
    <property type="entry name" value="RADICAL SAM DOMAIN PROTEIN"/>
    <property type="match status" value="1"/>
</dbReference>
<reference evidence="8 9" key="1">
    <citation type="journal article" date="2011" name="Stand. Genomic Sci.">
        <title>Complete genome sequence of the hyperthermophilic chemolithoautotroph Pyrolobus fumarii type strain (1A).</title>
        <authorList>
            <person name="Anderson I."/>
            <person name="Goker M."/>
            <person name="Nolan M."/>
            <person name="Lucas S."/>
            <person name="Hammon N."/>
            <person name="Deshpande S."/>
            <person name="Cheng J.F."/>
            <person name="Tapia R."/>
            <person name="Han C."/>
            <person name="Goodwin L."/>
            <person name="Pitluck S."/>
            <person name="Huntemann M."/>
            <person name="Liolios K."/>
            <person name="Ivanova N."/>
            <person name="Pagani I."/>
            <person name="Mavromatis K."/>
            <person name="Ovchinikova G."/>
            <person name="Pati A."/>
            <person name="Chen A."/>
            <person name="Palaniappan K."/>
            <person name="Land M."/>
            <person name="Hauser L."/>
            <person name="Brambilla E.M."/>
            <person name="Huber H."/>
            <person name="Yasawong M."/>
            <person name="Rohde M."/>
            <person name="Spring S."/>
            <person name="Abt B."/>
            <person name="Sikorski J."/>
            <person name="Wirth R."/>
            <person name="Detter J.C."/>
            <person name="Woyke T."/>
            <person name="Bristow J."/>
            <person name="Eisen J.A."/>
            <person name="Markowitz V."/>
            <person name="Hugenholtz P."/>
            <person name="Kyrpides N.C."/>
            <person name="Klenk H.P."/>
            <person name="Lapidus A."/>
        </authorList>
    </citation>
    <scope>NUCLEOTIDE SEQUENCE [LARGE SCALE GENOMIC DNA]</scope>
    <source>
        <strain evidence="9">DSM 11204 / 1A</strain>
    </source>
</reference>
<dbReference type="SFLD" id="SFLDG01386">
    <property type="entry name" value="main_SPASM_domain-containing"/>
    <property type="match status" value="1"/>
</dbReference>
<dbReference type="EMBL" id="CP002838">
    <property type="protein sequence ID" value="AEM39491.1"/>
    <property type="molecule type" value="Genomic_DNA"/>
</dbReference>
<dbReference type="eggNOG" id="arCOG00938">
    <property type="taxonomic scope" value="Archaea"/>
</dbReference>
<dbReference type="InParanoid" id="G0ECC1"/>
<evidence type="ECO:0000313" key="8">
    <source>
        <dbReference type="EMBL" id="AEM39491.1"/>
    </source>
</evidence>
<accession>G0ECC1</accession>
<dbReference type="SFLD" id="SFLDG01067">
    <property type="entry name" value="SPASM/twitch_domain_containing"/>
    <property type="match status" value="1"/>
</dbReference>
<keyword evidence="4" id="KW-0479">Metal-binding</keyword>
<evidence type="ECO:0000256" key="1">
    <source>
        <dbReference type="ARBA" id="ARBA00001966"/>
    </source>
</evidence>
<dbReference type="PIRSF" id="PIRSF037420">
    <property type="entry name" value="PQQ_syn_pqqE"/>
    <property type="match status" value="1"/>
</dbReference>
<dbReference type="CDD" id="cd01335">
    <property type="entry name" value="Radical_SAM"/>
    <property type="match status" value="1"/>
</dbReference>
<dbReference type="InterPro" id="IPR058240">
    <property type="entry name" value="rSAM_sf"/>
</dbReference>
<keyword evidence="3" id="KW-0949">S-adenosyl-L-methionine</keyword>
<dbReference type="InterPro" id="IPR013785">
    <property type="entry name" value="Aldolase_TIM"/>
</dbReference>
<dbReference type="Pfam" id="PF04055">
    <property type="entry name" value="Radical_SAM"/>
    <property type="match status" value="1"/>
</dbReference>
<dbReference type="Proteomes" id="UP000001037">
    <property type="component" value="Chromosome"/>
</dbReference>
<evidence type="ECO:0000256" key="5">
    <source>
        <dbReference type="ARBA" id="ARBA00023004"/>
    </source>
</evidence>
<dbReference type="PROSITE" id="PS51918">
    <property type="entry name" value="RADICAL_SAM"/>
    <property type="match status" value="1"/>
</dbReference>
<dbReference type="SUPFAM" id="SSF102114">
    <property type="entry name" value="Radical SAM enzymes"/>
    <property type="match status" value="1"/>
</dbReference>
<sequence length="335" mass="37837">MQTCPVDTAIWIITGVCNLNCLHCYAYRWRGRRELSLEEKMRLVREFSECEIEYVNISGGEPLLHPHTRQVLEGLREAGIETSIVTNGTMINDEWSRLLAKLEVFVFVSLDGPKDVHEMQRGPGTYDRVIKGIERLKKHGVPYALVMAVSKLNWRYTSEFVELAVKLGAERPILIPVMPFGRALENRIYVSTWEYNRAVINAARKARELGVKLQLWCSPFAFMTVPPVNHDDIVVSYCRLAPVVDIDPQGNVLLCDVMDIVLGSVRGKPLREVIEMVERHPLVGEVFEPKGLPEACKKCPYVKLCRGGCFTRALVLRGSLNAGDPLCPRVALHAR</sequence>
<evidence type="ECO:0000256" key="6">
    <source>
        <dbReference type="ARBA" id="ARBA00023014"/>
    </source>
</evidence>
<evidence type="ECO:0000256" key="2">
    <source>
        <dbReference type="ARBA" id="ARBA00022485"/>
    </source>
</evidence>
<gene>
    <name evidence="8" type="ordered locus">Pyrfu_1634</name>
</gene>
<dbReference type="Gene3D" id="3.20.20.70">
    <property type="entry name" value="Aldolase class I"/>
    <property type="match status" value="1"/>
</dbReference>
<dbReference type="InterPro" id="IPR017200">
    <property type="entry name" value="PqqE-like"/>
</dbReference>
<dbReference type="NCBIfam" id="TIGR04085">
    <property type="entry name" value="rSAM_more_4Fe4S"/>
    <property type="match status" value="1"/>
</dbReference>
<dbReference type="GO" id="GO:0003824">
    <property type="term" value="F:catalytic activity"/>
    <property type="evidence" value="ECO:0007669"/>
    <property type="project" value="InterPro"/>
</dbReference>
<feature type="domain" description="Radical SAM core" evidence="7">
    <location>
        <begin position="3"/>
        <end position="212"/>
    </location>
</feature>
<dbReference type="KEGG" id="pfm:Pyrfu_1634"/>
<dbReference type="InterPro" id="IPR023885">
    <property type="entry name" value="4Fe4S-binding_SPASM_dom"/>
</dbReference>
<keyword evidence="2" id="KW-0004">4Fe-4S</keyword>
<name>G0ECC1_PYRF1</name>
<evidence type="ECO:0000259" key="7">
    <source>
        <dbReference type="PROSITE" id="PS51918"/>
    </source>
</evidence>
<protein>
    <submittedName>
        <fullName evidence="8">Radical SAM domain protein</fullName>
    </submittedName>
</protein>
<dbReference type="GO" id="GO:0051539">
    <property type="term" value="F:4 iron, 4 sulfur cluster binding"/>
    <property type="evidence" value="ECO:0007669"/>
    <property type="project" value="UniProtKB-KW"/>
</dbReference>
<evidence type="ECO:0000313" key="9">
    <source>
        <dbReference type="Proteomes" id="UP000001037"/>
    </source>
</evidence>
<dbReference type="GO" id="GO:0046872">
    <property type="term" value="F:metal ion binding"/>
    <property type="evidence" value="ECO:0007669"/>
    <property type="project" value="UniProtKB-KW"/>
</dbReference>
<dbReference type="InterPro" id="IPR050377">
    <property type="entry name" value="Radical_SAM_PqqE_MftC-like"/>
</dbReference>